<dbReference type="AlphaFoldDB" id="A0A842HAR0"/>
<accession>A0A842HAR0</accession>
<sequence length="165" mass="18090">MIRFLLLGLVCFFVTGYHAVAEDAQAVDINALEIGDELPEDGIYFPLQGEVPGTVNLRFIGTNLRVYFLDPEGKIMEPVFPSALVRYRKAIGSAATNLMLTTVLNAGPGNVYLTSPRVLTQPLYYRVWLVLKTADADDSAEEDTNGTQAYPMRILRGIGSSASEE</sequence>
<proteinExistence type="predicted"/>
<dbReference type="Proteomes" id="UP000546464">
    <property type="component" value="Unassembled WGS sequence"/>
</dbReference>
<comment type="caution">
    <text evidence="2">The sequence shown here is derived from an EMBL/GenBank/DDBJ whole genome shotgun (WGS) entry which is preliminary data.</text>
</comment>
<evidence type="ECO:0000313" key="3">
    <source>
        <dbReference type="Proteomes" id="UP000546464"/>
    </source>
</evidence>
<keyword evidence="3" id="KW-1185">Reference proteome</keyword>
<protein>
    <recommendedName>
        <fullName evidence="4">DUF4384 domain-containing protein</fullName>
    </recommendedName>
</protein>
<organism evidence="2 3">
    <name type="scientific">Ruficoccus amylovorans</name>
    <dbReference type="NCBI Taxonomy" id="1804625"/>
    <lineage>
        <taxon>Bacteria</taxon>
        <taxon>Pseudomonadati</taxon>
        <taxon>Verrucomicrobiota</taxon>
        <taxon>Opitutia</taxon>
        <taxon>Puniceicoccales</taxon>
        <taxon>Cerasicoccaceae</taxon>
        <taxon>Ruficoccus</taxon>
    </lineage>
</organism>
<keyword evidence="1" id="KW-0732">Signal</keyword>
<dbReference type="EMBL" id="JACHVB010000013">
    <property type="protein sequence ID" value="MBC2593370.1"/>
    <property type="molecule type" value="Genomic_DNA"/>
</dbReference>
<feature type="signal peptide" evidence="1">
    <location>
        <begin position="1"/>
        <end position="19"/>
    </location>
</feature>
<name>A0A842HAR0_9BACT</name>
<reference evidence="2 3" key="1">
    <citation type="submission" date="2020-07" db="EMBL/GenBank/DDBJ databases">
        <authorList>
            <person name="Feng X."/>
        </authorList>
    </citation>
    <scope>NUCLEOTIDE SEQUENCE [LARGE SCALE GENOMIC DNA]</scope>
    <source>
        <strain evidence="2 3">JCM31066</strain>
    </source>
</reference>
<gene>
    <name evidence="2" type="ORF">H5P28_03760</name>
</gene>
<dbReference type="RefSeq" id="WP_185674379.1">
    <property type="nucleotide sequence ID" value="NZ_JACHVB010000013.1"/>
</dbReference>
<evidence type="ECO:0000313" key="2">
    <source>
        <dbReference type="EMBL" id="MBC2593370.1"/>
    </source>
</evidence>
<evidence type="ECO:0000256" key="1">
    <source>
        <dbReference type="SAM" id="SignalP"/>
    </source>
</evidence>
<evidence type="ECO:0008006" key="4">
    <source>
        <dbReference type="Google" id="ProtNLM"/>
    </source>
</evidence>
<feature type="chain" id="PRO_5032958872" description="DUF4384 domain-containing protein" evidence="1">
    <location>
        <begin position="20"/>
        <end position="165"/>
    </location>
</feature>